<dbReference type="GO" id="GO:0004364">
    <property type="term" value="F:glutathione transferase activity"/>
    <property type="evidence" value="ECO:0007669"/>
    <property type="project" value="UniProtKB-EC"/>
</dbReference>
<dbReference type="GO" id="GO:0033355">
    <property type="term" value="P:ascorbate glutathione cycle"/>
    <property type="evidence" value="ECO:0007669"/>
    <property type="project" value="InterPro"/>
</dbReference>
<proteinExistence type="inferred from homology"/>
<comment type="catalytic activity">
    <reaction evidence="5">
        <text>RX + glutathione = an S-substituted glutathione + a halide anion + H(+)</text>
        <dbReference type="Rhea" id="RHEA:16437"/>
        <dbReference type="ChEBI" id="CHEBI:15378"/>
        <dbReference type="ChEBI" id="CHEBI:16042"/>
        <dbReference type="ChEBI" id="CHEBI:17792"/>
        <dbReference type="ChEBI" id="CHEBI:57925"/>
        <dbReference type="ChEBI" id="CHEBI:90779"/>
        <dbReference type="EC" id="2.5.1.18"/>
    </reaction>
</comment>
<evidence type="ECO:0000256" key="1">
    <source>
        <dbReference type="ARBA" id="ARBA00022575"/>
    </source>
</evidence>
<keyword evidence="1" id="KW-0216">Detoxification</keyword>
<dbReference type="Proteomes" id="UP000775213">
    <property type="component" value="Unassembled WGS sequence"/>
</dbReference>
<evidence type="ECO:0000256" key="3">
    <source>
        <dbReference type="ARBA" id="ARBA00023002"/>
    </source>
</evidence>
<name>A0AAV7G140_DENCH</name>
<comment type="similarity">
    <text evidence="4">Belongs to the GST superfamily. DHAR family.</text>
</comment>
<dbReference type="GO" id="GO:0045174">
    <property type="term" value="F:glutathione dehydrogenase (ascorbate) activity"/>
    <property type="evidence" value="ECO:0007669"/>
    <property type="project" value="UniProtKB-EC"/>
</dbReference>
<dbReference type="SUPFAM" id="SSF52833">
    <property type="entry name" value="Thioredoxin-like"/>
    <property type="match status" value="1"/>
</dbReference>
<dbReference type="InterPro" id="IPR044627">
    <property type="entry name" value="DHAR1/2/3/4"/>
</dbReference>
<evidence type="ECO:0000256" key="4">
    <source>
        <dbReference type="ARBA" id="ARBA00024194"/>
    </source>
</evidence>
<evidence type="ECO:0000256" key="5">
    <source>
        <dbReference type="ARBA" id="ARBA00047960"/>
    </source>
</evidence>
<dbReference type="PROSITE" id="PS50404">
    <property type="entry name" value="GST_NTER"/>
    <property type="match status" value="1"/>
</dbReference>
<evidence type="ECO:0000256" key="6">
    <source>
        <dbReference type="ARBA" id="ARBA00049544"/>
    </source>
</evidence>
<keyword evidence="2" id="KW-0808">Transferase</keyword>
<dbReference type="InterPro" id="IPR004045">
    <property type="entry name" value="Glutathione_S-Trfase_N"/>
</dbReference>
<comment type="caution">
    <text evidence="8">The sequence shown here is derived from an EMBL/GenBank/DDBJ whole genome shotgun (WGS) entry which is preliminary data.</text>
</comment>
<dbReference type="InterPro" id="IPR040079">
    <property type="entry name" value="Glutathione_S-Trfase"/>
</dbReference>
<reference evidence="8 9" key="1">
    <citation type="journal article" date="2021" name="Hortic Res">
        <title>Chromosome-scale assembly of the Dendrobium chrysotoxum genome enhances the understanding of orchid evolution.</title>
        <authorList>
            <person name="Zhang Y."/>
            <person name="Zhang G.Q."/>
            <person name="Zhang D."/>
            <person name="Liu X.D."/>
            <person name="Xu X.Y."/>
            <person name="Sun W.H."/>
            <person name="Yu X."/>
            <person name="Zhu X."/>
            <person name="Wang Z.W."/>
            <person name="Zhao X."/>
            <person name="Zhong W.Y."/>
            <person name="Chen H."/>
            <person name="Yin W.L."/>
            <person name="Huang T."/>
            <person name="Niu S.C."/>
            <person name="Liu Z.J."/>
        </authorList>
    </citation>
    <scope>NUCLEOTIDE SEQUENCE [LARGE SCALE GENOMIC DNA]</scope>
    <source>
        <strain evidence="8">Lindl</strain>
    </source>
</reference>
<sequence>MASTVAATTSVFARSSTALTPNRVHLRFAPHPFRTLGRFRFLPIRALSSPNGFLTAIEVCVKESVTVPGKLGPFSQRVLLTLEEKSLPYDIKLANLANKPEWFLKISPEGKVPVAKLDDKWIADSDIITQLIEEKCPEPPLAAPPEKSSVGSKIFSTFIAFLKSKDPNDGTEQALLSELTAINEYLKENGPFVNGEKISAIDLSLGPKLYHLEIVLDYYKSWSVPESLTFVRNYMESVFSRESFLKTQALREDYSTSLVELIFFGKFRLLFEGIGGNTDAFYFYNFT</sequence>
<dbReference type="EMBL" id="JAGFBR010000018">
    <property type="protein sequence ID" value="KAH0449378.1"/>
    <property type="molecule type" value="Genomic_DNA"/>
</dbReference>
<dbReference type="PANTHER" id="PTHR44420">
    <property type="entry name" value="GLUTATHIONE S-TRANSFERASE DHAR2-RELATED"/>
    <property type="match status" value="1"/>
</dbReference>
<comment type="catalytic activity">
    <reaction evidence="6">
        <text>L-dehydroascorbate + 2 glutathione = glutathione disulfide + L-ascorbate</text>
        <dbReference type="Rhea" id="RHEA:24424"/>
        <dbReference type="ChEBI" id="CHEBI:38290"/>
        <dbReference type="ChEBI" id="CHEBI:57925"/>
        <dbReference type="ChEBI" id="CHEBI:58297"/>
        <dbReference type="ChEBI" id="CHEBI:58539"/>
        <dbReference type="EC" id="1.8.5.1"/>
    </reaction>
</comment>
<dbReference type="PANTHER" id="PTHR44420:SF1">
    <property type="entry name" value="GLUTATHIONE S-TRANSFERASE DHAR3, CHLOROPLASTIC"/>
    <property type="match status" value="1"/>
</dbReference>
<protein>
    <recommendedName>
        <fullName evidence="7">GST N-terminal domain-containing protein</fullName>
    </recommendedName>
</protein>
<dbReference type="InterPro" id="IPR036282">
    <property type="entry name" value="Glutathione-S-Trfase_C_sf"/>
</dbReference>
<dbReference type="FunFam" id="1.20.1050.10:FF:000029">
    <property type="entry name" value="Glutathione S-transferase DHAR3, chloroplastic"/>
    <property type="match status" value="1"/>
</dbReference>
<evidence type="ECO:0000259" key="7">
    <source>
        <dbReference type="PROSITE" id="PS50404"/>
    </source>
</evidence>
<dbReference type="Gene3D" id="1.20.1050.10">
    <property type="match status" value="1"/>
</dbReference>
<evidence type="ECO:0000313" key="9">
    <source>
        <dbReference type="Proteomes" id="UP000775213"/>
    </source>
</evidence>
<dbReference type="SFLD" id="SFLDS00019">
    <property type="entry name" value="Glutathione_Transferase_(cytos"/>
    <property type="match status" value="1"/>
</dbReference>
<keyword evidence="3" id="KW-0560">Oxidoreductase</keyword>
<accession>A0AAV7G140</accession>
<organism evidence="8 9">
    <name type="scientific">Dendrobium chrysotoxum</name>
    <name type="common">Orchid</name>
    <dbReference type="NCBI Taxonomy" id="161865"/>
    <lineage>
        <taxon>Eukaryota</taxon>
        <taxon>Viridiplantae</taxon>
        <taxon>Streptophyta</taxon>
        <taxon>Embryophyta</taxon>
        <taxon>Tracheophyta</taxon>
        <taxon>Spermatophyta</taxon>
        <taxon>Magnoliopsida</taxon>
        <taxon>Liliopsida</taxon>
        <taxon>Asparagales</taxon>
        <taxon>Orchidaceae</taxon>
        <taxon>Epidendroideae</taxon>
        <taxon>Malaxideae</taxon>
        <taxon>Dendrobiinae</taxon>
        <taxon>Dendrobium</taxon>
    </lineage>
</organism>
<evidence type="ECO:0000313" key="8">
    <source>
        <dbReference type="EMBL" id="KAH0449378.1"/>
    </source>
</evidence>
<evidence type="ECO:0000256" key="2">
    <source>
        <dbReference type="ARBA" id="ARBA00022679"/>
    </source>
</evidence>
<dbReference type="AlphaFoldDB" id="A0AAV7G140"/>
<dbReference type="Pfam" id="PF13409">
    <property type="entry name" value="GST_N_2"/>
    <property type="match status" value="1"/>
</dbReference>
<dbReference type="Gene3D" id="3.40.30.10">
    <property type="entry name" value="Glutaredoxin"/>
    <property type="match status" value="1"/>
</dbReference>
<keyword evidence="9" id="KW-1185">Reference proteome</keyword>
<gene>
    <name evidence="8" type="ORF">IEQ34_020070</name>
</gene>
<feature type="domain" description="GST N-terminal" evidence="7">
    <location>
        <begin position="62"/>
        <end position="140"/>
    </location>
</feature>
<dbReference type="SUPFAM" id="SSF47616">
    <property type="entry name" value="GST C-terminal domain-like"/>
    <property type="match status" value="1"/>
</dbReference>
<dbReference type="InterPro" id="IPR036249">
    <property type="entry name" value="Thioredoxin-like_sf"/>
</dbReference>
<dbReference type="CDD" id="cd00570">
    <property type="entry name" value="GST_N_family"/>
    <property type="match status" value="1"/>
</dbReference>